<dbReference type="PANTHER" id="PTHR13932:SF5">
    <property type="entry name" value="RADICAL S-ADENOSYL METHIONINE DOMAIN-CONTAINING PROTEIN 1, MITOCHONDRIAL"/>
    <property type="match status" value="1"/>
</dbReference>
<dbReference type="GO" id="GO:0005737">
    <property type="term" value="C:cytoplasm"/>
    <property type="evidence" value="ECO:0007669"/>
    <property type="project" value="TreeGrafter"/>
</dbReference>
<organism evidence="2 3">
    <name type="scientific">Muribaculum intestinale</name>
    <dbReference type="NCBI Taxonomy" id="1796646"/>
    <lineage>
        <taxon>Bacteria</taxon>
        <taxon>Pseudomonadati</taxon>
        <taxon>Bacteroidota</taxon>
        <taxon>Bacteroidia</taxon>
        <taxon>Bacteroidales</taxon>
        <taxon>Muribaculaceae</taxon>
        <taxon>Muribaculum</taxon>
    </lineage>
</organism>
<sequence>MMTTSYTDIQRLFEQRKNNPLFNTSYPLSPGDWAKYSTSGTLSFDASKPIAFYLHIPFCRQICSFCEYTKMCVPDTEKQRNYIATLIRDIERFVEKYPEWKFYGFDIGGGTPTALDPEVFSELMIWYKHFIGERMVTDRFEPSIEGTFDSMASDYQGYHKSRLIAKARIKRLSLGVQSTSDKVLNPLHRNTISSKEMAEAIEEWHRLGISKINLDLMYGLPGQTVENIRKDIEVIRMLNPEQVTVYEFRTNQLNAPYKTDNDTCFTQYCELYEGLIRLEYYGEFGRNTFSRDAHDMGLSSYLRHRMFDGWQYKGFGISAQSMSEYGVSYNMGKNESTGKLIDNHSYESIAYYDLPSNELLNKFIAISGYSGGFSLSGAKSLFGEDFATRYNHILHFLIDEKLATISGDRLQLTKTGFRHYGAILSLFYSLGTV</sequence>
<dbReference type="GO" id="GO:0051539">
    <property type="term" value="F:4 iron, 4 sulfur cluster binding"/>
    <property type="evidence" value="ECO:0007669"/>
    <property type="project" value="TreeGrafter"/>
</dbReference>
<accession>A0A1B1S808</accession>
<dbReference type="RefSeq" id="WP_084273959.1">
    <property type="nucleotide sequence ID" value="NZ_CAJTAP010000074.1"/>
</dbReference>
<dbReference type="SFLD" id="SFLDG01065">
    <property type="entry name" value="anaerobic_coproporphyrinogen-I"/>
    <property type="match status" value="1"/>
</dbReference>
<dbReference type="InterPro" id="IPR023404">
    <property type="entry name" value="rSAM_horseshoe"/>
</dbReference>
<dbReference type="OrthoDB" id="9808022at2"/>
<keyword evidence="3" id="KW-1185">Reference proteome</keyword>
<dbReference type="EMBL" id="CP015402">
    <property type="protein sequence ID" value="ANU62926.2"/>
    <property type="molecule type" value="Genomic_DNA"/>
</dbReference>
<dbReference type="CDD" id="cd01335">
    <property type="entry name" value="Radical_SAM"/>
    <property type="match status" value="1"/>
</dbReference>
<dbReference type="GeneID" id="65535970"/>
<dbReference type="SMART" id="SM00729">
    <property type="entry name" value="Elp3"/>
    <property type="match status" value="1"/>
</dbReference>
<reference evidence="3" key="1">
    <citation type="submission" date="2016-04" db="EMBL/GenBank/DDBJ databases">
        <title>Complete Genome Sequences of Twelve Strains of a Stable Defined Moderately Diverse Mouse Microbiota 2 (sDMDMm2).</title>
        <authorList>
            <person name="Uchimura Y."/>
            <person name="Wyss M."/>
            <person name="Brugiroux S."/>
            <person name="Limenitakis J.P."/>
            <person name="Stecher B."/>
            <person name="McCoy K.D."/>
            <person name="Macpherson A.J."/>
        </authorList>
    </citation>
    <scope>NUCLEOTIDE SEQUENCE [LARGE SCALE GENOMIC DNA]</scope>
    <source>
        <strain evidence="3">YL27</strain>
    </source>
</reference>
<dbReference type="InterPro" id="IPR006638">
    <property type="entry name" value="Elp3/MiaA/NifB-like_rSAM"/>
</dbReference>
<dbReference type="GO" id="GO:0006779">
    <property type="term" value="P:porphyrin-containing compound biosynthetic process"/>
    <property type="evidence" value="ECO:0007669"/>
    <property type="project" value="TreeGrafter"/>
</dbReference>
<dbReference type="InterPro" id="IPR058240">
    <property type="entry name" value="rSAM_sf"/>
</dbReference>
<proteinExistence type="predicted"/>
<dbReference type="PANTHER" id="PTHR13932">
    <property type="entry name" value="COPROPORPHYRINIGEN III OXIDASE"/>
    <property type="match status" value="1"/>
</dbReference>
<evidence type="ECO:0000313" key="2">
    <source>
        <dbReference type="EMBL" id="ANU62926.2"/>
    </source>
</evidence>
<dbReference type="InterPro" id="IPR007197">
    <property type="entry name" value="rSAM"/>
</dbReference>
<dbReference type="SFLD" id="SFLDG01082">
    <property type="entry name" value="B12-binding_domain_containing"/>
    <property type="match status" value="1"/>
</dbReference>
<dbReference type="Pfam" id="PF04055">
    <property type="entry name" value="Radical_SAM"/>
    <property type="match status" value="1"/>
</dbReference>
<evidence type="ECO:0000259" key="1">
    <source>
        <dbReference type="PROSITE" id="PS51918"/>
    </source>
</evidence>
<dbReference type="GO" id="GO:0003824">
    <property type="term" value="F:catalytic activity"/>
    <property type="evidence" value="ECO:0007669"/>
    <property type="project" value="InterPro"/>
</dbReference>
<dbReference type="AlphaFoldDB" id="A0A1B1S808"/>
<dbReference type="Gene3D" id="3.80.30.20">
    <property type="entry name" value="tm_1862 like domain"/>
    <property type="match status" value="1"/>
</dbReference>
<gene>
    <name evidence="2" type="ORF">A4V02_03800</name>
</gene>
<dbReference type="SUPFAM" id="SSF102114">
    <property type="entry name" value="Radical SAM enzymes"/>
    <property type="match status" value="1"/>
</dbReference>
<evidence type="ECO:0000313" key="3">
    <source>
        <dbReference type="Proteomes" id="UP000186351"/>
    </source>
</evidence>
<protein>
    <recommendedName>
        <fullName evidence="1">Radical SAM core domain-containing protein</fullName>
    </recommendedName>
</protein>
<dbReference type="KEGG" id="pary:A4V02_03800"/>
<dbReference type="STRING" id="1796646.A4V02_03800"/>
<dbReference type="Proteomes" id="UP000186351">
    <property type="component" value="Chromosome"/>
</dbReference>
<dbReference type="PROSITE" id="PS51918">
    <property type="entry name" value="RADICAL_SAM"/>
    <property type="match status" value="1"/>
</dbReference>
<dbReference type="SFLD" id="SFLDS00029">
    <property type="entry name" value="Radical_SAM"/>
    <property type="match status" value="1"/>
</dbReference>
<accession>A0A1Z2XDR1</accession>
<name>A0A1B1S808_9BACT</name>
<feature type="domain" description="Radical SAM core" evidence="1">
    <location>
        <begin position="44"/>
        <end position="286"/>
    </location>
</feature>
<dbReference type="InterPro" id="IPR034505">
    <property type="entry name" value="Coproporphyrinogen-III_oxidase"/>
</dbReference>